<keyword evidence="3" id="KW-1185">Reference proteome</keyword>
<protein>
    <submittedName>
        <fullName evidence="2">Uncharacterized protein</fullName>
    </submittedName>
</protein>
<proteinExistence type="predicted"/>
<organism evidence="2 3">
    <name type="scientific">Kingdonia uniflora</name>
    <dbReference type="NCBI Taxonomy" id="39325"/>
    <lineage>
        <taxon>Eukaryota</taxon>
        <taxon>Viridiplantae</taxon>
        <taxon>Streptophyta</taxon>
        <taxon>Embryophyta</taxon>
        <taxon>Tracheophyta</taxon>
        <taxon>Spermatophyta</taxon>
        <taxon>Magnoliopsida</taxon>
        <taxon>Ranunculales</taxon>
        <taxon>Circaeasteraceae</taxon>
        <taxon>Kingdonia</taxon>
    </lineage>
</organism>
<evidence type="ECO:0000256" key="1">
    <source>
        <dbReference type="SAM" id="MobiDB-lite"/>
    </source>
</evidence>
<feature type="region of interest" description="Disordered" evidence="1">
    <location>
        <begin position="37"/>
        <end position="109"/>
    </location>
</feature>
<feature type="compositionally biased region" description="Basic and acidic residues" evidence="1">
    <location>
        <begin position="37"/>
        <end position="52"/>
    </location>
</feature>
<dbReference type="EMBL" id="JACGCM010000811">
    <property type="protein sequence ID" value="KAF6166195.1"/>
    <property type="molecule type" value="Genomic_DNA"/>
</dbReference>
<feature type="compositionally biased region" description="Polar residues" evidence="1">
    <location>
        <begin position="74"/>
        <end position="86"/>
    </location>
</feature>
<name>A0A7J7NG86_9MAGN</name>
<accession>A0A7J7NG86</accession>
<evidence type="ECO:0000313" key="2">
    <source>
        <dbReference type="EMBL" id="KAF6166195.1"/>
    </source>
</evidence>
<gene>
    <name evidence="2" type="ORF">GIB67_023905</name>
</gene>
<reference evidence="2 3" key="1">
    <citation type="journal article" date="2020" name="IScience">
        <title>Genome Sequencing of the Endangered Kingdonia uniflora (Circaeasteraceae, Ranunculales) Reveals Potential Mechanisms of Evolutionary Specialization.</title>
        <authorList>
            <person name="Sun Y."/>
            <person name="Deng T."/>
            <person name="Zhang A."/>
            <person name="Moore M.J."/>
            <person name="Landis J.B."/>
            <person name="Lin N."/>
            <person name="Zhang H."/>
            <person name="Zhang X."/>
            <person name="Huang J."/>
            <person name="Zhang X."/>
            <person name="Sun H."/>
            <person name="Wang H."/>
        </authorList>
    </citation>
    <scope>NUCLEOTIDE SEQUENCE [LARGE SCALE GENOMIC DNA]</scope>
    <source>
        <strain evidence="2">TB1705</strain>
        <tissue evidence="2">Leaf</tissue>
    </source>
</reference>
<comment type="caution">
    <text evidence="2">The sequence shown here is derived from an EMBL/GenBank/DDBJ whole genome shotgun (WGS) entry which is preliminary data.</text>
</comment>
<dbReference type="Proteomes" id="UP000541444">
    <property type="component" value="Unassembled WGS sequence"/>
</dbReference>
<dbReference type="AlphaFoldDB" id="A0A7J7NG86"/>
<evidence type="ECO:0000313" key="3">
    <source>
        <dbReference type="Proteomes" id="UP000541444"/>
    </source>
</evidence>
<sequence>MNKRQRCSNGNGNCNGNGEVRLCCSYSASGPIGRKLEKSENVEETKRGRGRVEVQVGPSFSSSRPPSIPKQGKFYSQYSPRDSAPQSRDAPPRRDIDIVNEEWGINMFN</sequence>